<dbReference type="EMBL" id="JAQOSQ010000002">
    <property type="protein sequence ID" value="MDJ1182114.1"/>
    <property type="molecule type" value="Genomic_DNA"/>
</dbReference>
<protein>
    <submittedName>
        <fullName evidence="1">Uncharacterized protein</fullName>
    </submittedName>
</protein>
<name>A0ABT7BSE6_9CYAN</name>
<accession>A0ABT7BSE6</accession>
<comment type="caution">
    <text evidence="1">The sequence shown here is derived from an EMBL/GenBank/DDBJ whole genome shotgun (WGS) entry which is preliminary data.</text>
</comment>
<keyword evidence="2" id="KW-1185">Reference proteome</keyword>
<dbReference type="Proteomes" id="UP001232992">
    <property type="component" value="Unassembled WGS sequence"/>
</dbReference>
<organism evidence="1 2">
    <name type="scientific">Roseofilum casamattae BLCC-M143</name>
    <dbReference type="NCBI Taxonomy" id="3022442"/>
    <lineage>
        <taxon>Bacteria</taxon>
        <taxon>Bacillati</taxon>
        <taxon>Cyanobacteriota</taxon>
        <taxon>Cyanophyceae</taxon>
        <taxon>Desertifilales</taxon>
        <taxon>Desertifilaceae</taxon>
        <taxon>Roseofilum</taxon>
        <taxon>Roseofilum casamattae</taxon>
    </lineage>
</organism>
<gene>
    <name evidence="1" type="ORF">PMH09_02815</name>
</gene>
<evidence type="ECO:0000313" key="2">
    <source>
        <dbReference type="Proteomes" id="UP001232992"/>
    </source>
</evidence>
<dbReference type="RefSeq" id="WP_283756767.1">
    <property type="nucleotide sequence ID" value="NZ_JAQOSQ010000002.1"/>
</dbReference>
<reference evidence="1 2" key="1">
    <citation type="submission" date="2023-01" db="EMBL/GenBank/DDBJ databases">
        <title>Novel diversity within Roseofilum (Cyanobacteria; Desertifilaceae) from marine benthic mats with descriptions of four novel species.</title>
        <authorList>
            <person name="Wang Y."/>
            <person name="Berthold D.E."/>
            <person name="Hu J."/>
            <person name="Lefler F.W."/>
            <person name="Laughinghouse H.D. IV."/>
        </authorList>
    </citation>
    <scope>NUCLEOTIDE SEQUENCE [LARGE SCALE GENOMIC DNA]</scope>
    <source>
        <strain evidence="1 2">BLCC-M143</strain>
    </source>
</reference>
<proteinExistence type="predicted"/>
<evidence type="ECO:0000313" key="1">
    <source>
        <dbReference type="EMBL" id="MDJ1182114.1"/>
    </source>
</evidence>
<sequence length="66" mass="7486">MPFSQYKNIADVAKEFQIKCRVANVVQELPFAVPQSFREDLEFILAYGAVVFGNSVNCKEMNLPET</sequence>